<proteinExistence type="predicted"/>
<gene>
    <name evidence="1" type="ORF">RCOM_1433610</name>
</gene>
<keyword evidence="2" id="KW-1185">Reference proteome</keyword>
<evidence type="ECO:0000313" key="2">
    <source>
        <dbReference type="Proteomes" id="UP000008311"/>
    </source>
</evidence>
<protein>
    <submittedName>
        <fullName evidence="1">Uncharacterized protein</fullName>
    </submittedName>
</protein>
<dbReference type="AlphaFoldDB" id="B9RFC8"/>
<accession>B9RFC8</accession>
<dbReference type="EMBL" id="EQ973777">
    <property type="protein sequence ID" value="EEF49899.1"/>
    <property type="molecule type" value="Genomic_DNA"/>
</dbReference>
<reference evidence="2" key="1">
    <citation type="journal article" date="2010" name="Nat. Biotechnol.">
        <title>Draft genome sequence of the oilseed species Ricinus communis.</title>
        <authorList>
            <person name="Chan A.P."/>
            <person name="Crabtree J."/>
            <person name="Zhao Q."/>
            <person name="Lorenzi H."/>
            <person name="Orvis J."/>
            <person name="Puiu D."/>
            <person name="Melake-Berhan A."/>
            <person name="Jones K.M."/>
            <person name="Redman J."/>
            <person name="Chen G."/>
            <person name="Cahoon E.B."/>
            <person name="Gedil M."/>
            <person name="Stanke M."/>
            <person name="Haas B.J."/>
            <person name="Wortman J.R."/>
            <person name="Fraser-Liggett C.M."/>
            <person name="Ravel J."/>
            <person name="Rabinowicz P.D."/>
        </authorList>
    </citation>
    <scope>NUCLEOTIDE SEQUENCE [LARGE SCALE GENOMIC DNA]</scope>
    <source>
        <strain evidence="2">cv. Hale</strain>
    </source>
</reference>
<organism evidence="1 2">
    <name type="scientific">Ricinus communis</name>
    <name type="common">Castor bean</name>
    <dbReference type="NCBI Taxonomy" id="3988"/>
    <lineage>
        <taxon>Eukaryota</taxon>
        <taxon>Viridiplantae</taxon>
        <taxon>Streptophyta</taxon>
        <taxon>Embryophyta</taxon>
        <taxon>Tracheophyta</taxon>
        <taxon>Spermatophyta</taxon>
        <taxon>Magnoliopsida</taxon>
        <taxon>eudicotyledons</taxon>
        <taxon>Gunneridae</taxon>
        <taxon>Pentapetalae</taxon>
        <taxon>rosids</taxon>
        <taxon>fabids</taxon>
        <taxon>Malpighiales</taxon>
        <taxon>Euphorbiaceae</taxon>
        <taxon>Acalyphoideae</taxon>
        <taxon>Acalypheae</taxon>
        <taxon>Ricinus</taxon>
    </lineage>
</organism>
<evidence type="ECO:0000313" key="1">
    <source>
        <dbReference type="EMBL" id="EEF49899.1"/>
    </source>
</evidence>
<dbReference type="InParanoid" id="B9RFC8"/>
<sequence length="53" mass="5892">MANAVEERGETHVGEVEHVQFGEGKKGIARALLLQQELLTHYIAMHEHDPSSP</sequence>
<name>B9RFC8_RICCO</name>
<dbReference type="Proteomes" id="UP000008311">
    <property type="component" value="Unassembled WGS sequence"/>
</dbReference>